<dbReference type="EMBL" id="CP101637">
    <property type="protein sequence ID" value="WMT80135.1"/>
    <property type="molecule type" value="Genomic_DNA"/>
</dbReference>
<reference evidence="1 2" key="1">
    <citation type="submission" date="2022-07" db="EMBL/GenBank/DDBJ databases">
        <title>Genome sequence of Terrisporobacter mayombei DSM6539.</title>
        <authorList>
            <person name="Boeer T."/>
            <person name="Bengelsdorf F.R."/>
            <person name="Daniel R."/>
            <person name="Poehlein A."/>
        </authorList>
    </citation>
    <scope>NUCLEOTIDE SEQUENCE [LARGE SCALE GENOMIC DNA]</scope>
    <source>
        <strain evidence="1 2">DSM 6539</strain>
    </source>
</reference>
<sequence length="32" mass="3816">MGNRMKKVNDTPIYFKQKFSDKEKEAVKDLLN</sequence>
<evidence type="ECO:0000313" key="1">
    <source>
        <dbReference type="EMBL" id="WMT80135.1"/>
    </source>
</evidence>
<evidence type="ECO:0000313" key="2">
    <source>
        <dbReference type="Proteomes" id="UP001235030"/>
    </source>
</evidence>
<gene>
    <name evidence="1" type="ORF">TEMA_04480</name>
</gene>
<dbReference type="Proteomes" id="UP001235030">
    <property type="component" value="Chromosome"/>
</dbReference>
<evidence type="ECO:0008006" key="3">
    <source>
        <dbReference type="Google" id="ProtNLM"/>
    </source>
</evidence>
<organism evidence="1 2">
    <name type="scientific">Terrisporobacter mayombei</name>
    <dbReference type="NCBI Taxonomy" id="1541"/>
    <lineage>
        <taxon>Bacteria</taxon>
        <taxon>Bacillati</taxon>
        <taxon>Bacillota</taxon>
        <taxon>Clostridia</taxon>
        <taxon>Peptostreptococcales</taxon>
        <taxon>Peptostreptococcaceae</taxon>
        <taxon>Terrisporobacter</taxon>
    </lineage>
</organism>
<protein>
    <recommendedName>
        <fullName evidence="3">Transposase</fullName>
    </recommendedName>
</protein>
<name>A0ABY9PWR4_9FIRM</name>
<accession>A0ABY9PWR4</accession>
<keyword evidence="2" id="KW-1185">Reference proteome</keyword>
<proteinExistence type="predicted"/>